<dbReference type="InterPro" id="IPR037460">
    <property type="entry name" value="SEST-like"/>
</dbReference>
<feature type="disulfide bond" evidence="2">
    <location>
        <begin position="54"/>
        <end position="78"/>
    </location>
</feature>
<dbReference type="EMBL" id="BONY01000038">
    <property type="protein sequence ID" value="GIH07611.1"/>
    <property type="molecule type" value="Genomic_DNA"/>
</dbReference>
<proteinExistence type="predicted"/>
<feature type="active site" description="Nucleophile" evidence="1">
    <location>
        <position position="37"/>
    </location>
</feature>
<feature type="disulfide bond" evidence="2">
    <location>
        <begin position="119"/>
        <end position="127"/>
    </location>
</feature>
<gene>
    <name evidence="5" type="ORF">Rhe02_56780</name>
</gene>
<evidence type="ECO:0000313" key="6">
    <source>
        <dbReference type="Proteomes" id="UP000612899"/>
    </source>
</evidence>
<feature type="signal peptide" evidence="3">
    <location>
        <begin position="1"/>
        <end position="26"/>
    </location>
</feature>
<dbReference type="CDD" id="cd01823">
    <property type="entry name" value="SEST_like"/>
    <property type="match status" value="1"/>
</dbReference>
<evidence type="ECO:0000256" key="1">
    <source>
        <dbReference type="PIRSR" id="PIRSR637460-1"/>
    </source>
</evidence>
<dbReference type="PANTHER" id="PTHR37981">
    <property type="entry name" value="LIPASE 2"/>
    <property type="match status" value="1"/>
</dbReference>
<dbReference type="PANTHER" id="PTHR37981:SF1">
    <property type="entry name" value="SGNH HYDROLASE-TYPE ESTERASE DOMAIN-CONTAINING PROTEIN"/>
    <property type="match status" value="1"/>
</dbReference>
<dbReference type="GO" id="GO:0019433">
    <property type="term" value="P:triglyceride catabolic process"/>
    <property type="evidence" value="ECO:0007669"/>
    <property type="project" value="TreeGrafter"/>
</dbReference>
<feature type="active site" evidence="1">
    <location>
        <position position="243"/>
    </location>
</feature>
<evidence type="ECO:0000256" key="2">
    <source>
        <dbReference type="PIRSR" id="PIRSR637460-2"/>
    </source>
</evidence>
<feature type="domain" description="SGNH hydrolase-type esterase" evidence="4">
    <location>
        <begin position="33"/>
        <end position="249"/>
    </location>
</feature>
<evidence type="ECO:0000256" key="3">
    <source>
        <dbReference type="SAM" id="SignalP"/>
    </source>
</evidence>
<dbReference type="RefSeq" id="WP_203911393.1">
    <property type="nucleotide sequence ID" value="NZ_BONY01000038.1"/>
</dbReference>
<feature type="disulfide bond" evidence="2">
    <location>
        <begin position="176"/>
        <end position="225"/>
    </location>
</feature>
<reference evidence="5" key="1">
    <citation type="submission" date="2021-01" db="EMBL/GenBank/DDBJ databases">
        <title>Whole genome shotgun sequence of Rhizocola hellebori NBRC 109834.</title>
        <authorList>
            <person name="Komaki H."/>
            <person name="Tamura T."/>
        </authorList>
    </citation>
    <scope>NUCLEOTIDE SEQUENCE</scope>
    <source>
        <strain evidence="5">NBRC 109834</strain>
    </source>
</reference>
<evidence type="ECO:0000259" key="4">
    <source>
        <dbReference type="Pfam" id="PF13472"/>
    </source>
</evidence>
<sequence>MFLRRLALTGAVIVTTALIAVPQAQAAAPAYTAIGDSYSSGTGTREYYADSGGCQRSPHAYPVIDAGRLGAALTFAACSGAKIPAILSGQLGSLNASTAYVTVSAGGNDLGWSAVIIQCAKPWPYTCWGDIDRAEAYIRSTLPGQLDQLYSEIRQRAPNARVVAVGYPNLFNGQECNAIARISPGEQSRLNAAADLLATTTAARAAANGFSFADARPAFTGHTVCGNPEWINGTSWPIGESYHPNRNGHVGYAAIVESALRA</sequence>
<feature type="chain" id="PRO_5035278429" evidence="3">
    <location>
        <begin position="27"/>
        <end position="262"/>
    </location>
</feature>
<dbReference type="InterPro" id="IPR013830">
    <property type="entry name" value="SGNH_hydro"/>
</dbReference>
<comment type="caution">
    <text evidence="5">The sequence shown here is derived from an EMBL/GenBank/DDBJ whole genome shotgun (WGS) entry which is preliminary data.</text>
</comment>
<evidence type="ECO:0000313" key="5">
    <source>
        <dbReference type="EMBL" id="GIH07611.1"/>
    </source>
</evidence>
<keyword evidence="3" id="KW-0732">Signal</keyword>
<dbReference type="Gene3D" id="3.40.50.1110">
    <property type="entry name" value="SGNH hydrolase"/>
    <property type="match status" value="1"/>
</dbReference>
<accession>A0A8J3QE18</accession>
<keyword evidence="2" id="KW-1015">Disulfide bond</keyword>
<dbReference type="Pfam" id="PF13472">
    <property type="entry name" value="Lipase_GDSL_2"/>
    <property type="match status" value="1"/>
</dbReference>
<organism evidence="5 6">
    <name type="scientific">Rhizocola hellebori</name>
    <dbReference type="NCBI Taxonomy" id="1392758"/>
    <lineage>
        <taxon>Bacteria</taxon>
        <taxon>Bacillati</taxon>
        <taxon>Actinomycetota</taxon>
        <taxon>Actinomycetes</taxon>
        <taxon>Micromonosporales</taxon>
        <taxon>Micromonosporaceae</taxon>
        <taxon>Rhizocola</taxon>
    </lineage>
</organism>
<dbReference type="AlphaFoldDB" id="A0A8J3QE18"/>
<dbReference type="GO" id="GO:0004806">
    <property type="term" value="F:triacylglycerol lipase activity"/>
    <property type="evidence" value="ECO:0007669"/>
    <property type="project" value="TreeGrafter"/>
</dbReference>
<dbReference type="Proteomes" id="UP000612899">
    <property type="component" value="Unassembled WGS sequence"/>
</dbReference>
<dbReference type="SUPFAM" id="SSF52266">
    <property type="entry name" value="SGNH hydrolase"/>
    <property type="match status" value="1"/>
</dbReference>
<protein>
    <submittedName>
        <fullName evidence="5">Lipase 1</fullName>
    </submittedName>
</protein>
<keyword evidence="6" id="KW-1185">Reference proteome</keyword>
<dbReference type="InterPro" id="IPR036514">
    <property type="entry name" value="SGNH_hydro_sf"/>
</dbReference>
<name>A0A8J3QE18_9ACTN</name>